<evidence type="ECO:0000256" key="5">
    <source>
        <dbReference type="ARBA" id="ARBA00023002"/>
    </source>
</evidence>
<evidence type="ECO:0000256" key="11">
    <source>
        <dbReference type="ARBA" id="ARBA00047360"/>
    </source>
</evidence>
<comment type="similarity">
    <text evidence="2">Belongs to the class-III pyridine nucleotide-disulfide oxidoreductase family.</text>
</comment>
<dbReference type="Gene3D" id="3.30.390.30">
    <property type="match status" value="1"/>
</dbReference>
<evidence type="ECO:0000256" key="9">
    <source>
        <dbReference type="ARBA" id="ARBA00039092"/>
    </source>
</evidence>
<evidence type="ECO:0000259" key="13">
    <source>
        <dbReference type="Pfam" id="PF07992"/>
    </source>
</evidence>
<comment type="catalytic activity">
    <reaction evidence="11">
        <text>2 NADH + O2 + 2 H(+) = 2 NAD(+) + 2 H2O</text>
        <dbReference type="Rhea" id="RHEA:37799"/>
        <dbReference type="ChEBI" id="CHEBI:15377"/>
        <dbReference type="ChEBI" id="CHEBI:15378"/>
        <dbReference type="ChEBI" id="CHEBI:15379"/>
        <dbReference type="ChEBI" id="CHEBI:57540"/>
        <dbReference type="ChEBI" id="CHEBI:57945"/>
        <dbReference type="EC" id="1.6.3.4"/>
    </reaction>
</comment>
<keyword evidence="6" id="KW-0520">NAD</keyword>
<evidence type="ECO:0000256" key="6">
    <source>
        <dbReference type="ARBA" id="ARBA00023027"/>
    </source>
</evidence>
<evidence type="ECO:0000259" key="12">
    <source>
        <dbReference type="Pfam" id="PF02852"/>
    </source>
</evidence>
<feature type="domain" description="FAD/NAD(P)-binding" evidence="13">
    <location>
        <begin position="2"/>
        <end position="306"/>
    </location>
</feature>
<keyword evidence="5" id="KW-0560">Oxidoreductase</keyword>
<dbReference type="PANTHER" id="PTHR43429">
    <property type="entry name" value="PYRIDINE NUCLEOTIDE-DISULFIDE OXIDOREDUCTASE DOMAIN-CONTAINING"/>
    <property type="match status" value="1"/>
</dbReference>
<dbReference type="InterPro" id="IPR004099">
    <property type="entry name" value="Pyr_nucl-diS_OxRdtase_dimer"/>
</dbReference>
<dbReference type="InterPro" id="IPR023753">
    <property type="entry name" value="FAD/NAD-binding_dom"/>
</dbReference>
<name>A0ABS3GX44_9ENTE</name>
<comment type="caution">
    <text evidence="14">The sequence shown here is derived from an EMBL/GenBank/DDBJ whole genome shotgun (WGS) entry which is preliminary data.</text>
</comment>
<dbReference type="InterPro" id="IPR016156">
    <property type="entry name" value="FAD/NAD-linked_Rdtase_dimer_sf"/>
</dbReference>
<keyword evidence="15" id="KW-1185">Reference proteome</keyword>
<keyword evidence="4" id="KW-0274">FAD</keyword>
<evidence type="ECO:0000313" key="14">
    <source>
        <dbReference type="EMBL" id="MBO0439385.1"/>
    </source>
</evidence>
<evidence type="ECO:0000256" key="7">
    <source>
        <dbReference type="ARBA" id="ARBA00023097"/>
    </source>
</evidence>
<evidence type="ECO:0000256" key="1">
    <source>
        <dbReference type="ARBA" id="ARBA00001974"/>
    </source>
</evidence>
<dbReference type="EC" id="1.6.3.4" evidence="9"/>
<protein>
    <recommendedName>
        <fullName evidence="10">NADH oxidase</fullName>
        <ecNumber evidence="9">1.6.3.4</ecNumber>
    </recommendedName>
</protein>
<dbReference type="PANTHER" id="PTHR43429:SF1">
    <property type="entry name" value="NAD(P)H SULFUR OXIDOREDUCTASE (COA-DEPENDENT)"/>
    <property type="match status" value="1"/>
</dbReference>
<dbReference type="InterPro" id="IPR058076">
    <property type="entry name" value="NOXase"/>
</dbReference>
<keyword evidence="8" id="KW-0676">Redox-active center</keyword>
<evidence type="ECO:0000256" key="3">
    <source>
        <dbReference type="ARBA" id="ARBA00022630"/>
    </source>
</evidence>
<evidence type="ECO:0000256" key="4">
    <source>
        <dbReference type="ARBA" id="ARBA00022827"/>
    </source>
</evidence>
<evidence type="ECO:0000256" key="8">
    <source>
        <dbReference type="ARBA" id="ARBA00023284"/>
    </source>
</evidence>
<dbReference type="InterPro" id="IPR036188">
    <property type="entry name" value="FAD/NAD-bd_sf"/>
</dbReference>
<reference evidence="14 15" key="1">
    <citation type="submission" date="2021-03" db="EMBL/GenBank/DDBJ databases">
        <title>Enterococcal diversity collection.</title>
        <authorList>
            <person name="Gilmore M.S."/>
            <person name="Schwartzman J."/>
            <person name="Van Tyne D."/>
            <person name="Martin M."/>
            <person name="Earl A.M."/>
            <person name="Manson A.L."/>
            <person name="Straub T."/>
            <person name="Salamzade R."/>
            <person name="Saavedra J."/>
            <person name="Lebreton F."/>
            <person name="Prichula J."/>
            <person name="Schaufler K."/>
            <person name="Gaca A."/>
            <person name="Sgardioli B."/>
            <person name="Wagenaar J."/>
            <person name="Strong T."/>
        </authorList>
    </citation>
    <scope>NUCLEOTIDE SEQUENCE [LARGE SCALE GENOMIC DNA]</scope>
    <source>
        <strain evidence="14 15">DIV0869a</strain>
    </source>
</reference>
<organism evidence="14 15">
    <name type="scientific">Candidatus Enterococcus ikei</name>
    <dbReference type="NCBI Taxonomy" id="2815326"/>
    <lineage>
        <taxon>Bacteria</taxon>
        <taxon>Bacillati</taxon>
        <taxon>Bacillota</taxon>
        <taxon>Bacilli</taxon>
        <taxon>Lactobacillales</taxon>
        <taxon>Enterococcaceae</taxon>
        <taxon>Enterococcus</taxon>
    </lineage>
</organism>
<dbReference type="RefSeq" id="WP_207111483.1">
    <property type="nucleotide sequence ID" value="NZ_JAFLWD010000008.1"/>
</dbReference>
<dbReference type="NCBIfam" id="NF046103">
    <property type="entry name" value="NOXase_Strep"/>
    <property type="match status" value="1"/>
</dbReference>
<keyword evidence="3" id="KW-0285">Flavoprotein</keyword>
<dbReference type="SUPFAM" id="SSF55424">
    <property type="entry name" value="FAD/NAD-linked reductases, dimerisation (C-terminal) domain"/>
    <property type="match status" value="1"/>
</dbReference>
<comment type="cofactor">
    <cofactor evidence="1">
        <name>FAD</name>
        <dbReference type="ChEBI" id="CHEBI:57692"/>
    </cofactor>
</comment>
<dbReference type="PRINTS" id="PR00411">
    <property type="entry name" value="PNDRDTASEI"/>
</dbReference>
<gene>
    <name evidence="14" type="ORF">JZO69_03355</name>
</gene>
<dbReference type="Gene3D" id="3.50.50.60">
    <property type="entry name" value="FAD/NAD(P)-binding domain"/>
    <property type="match status" value="2"/>
</dbReference>
<evidence type="ECO:0000256" key="10">
    <source>
        <dbReference type="ARBA" id="ARBA00039201"/>
    </source>
</evidence>
<dbReference type="InterPro" id="IPR050260">
    <property type="entry name" value="FAD-bd_OxRdtase"/>
</dbReference>
<dbReference type="SUPFAM" id="SSF51905">
    <property type="entry name" value="FAD/NAD(P)-binding domain"/>
    <property type="match status" value="1"/>
</dbReference>
<feature type="domain" description="Pyridine nucleotide-disulphide oxidoreductase dimerisation" evidence="12">
    <location>
        <begin position="337"/>
        <end position="430"/>
    </location>
</feature>
<dbReference type="Proteomes" id="UP000664632">
    <property type="component" value="Unassembled WGS sequence"/>
</dbReference>
<evidence type="ECO:0000256" key="2">
    <source>
        <dbReference type="ARBA" id="ARBA00009130"/>
    </source>
</evidence>
<accession>A0ABS3GX44</accession>
<dbReference type="PRINTS" id="PR00368">
    <property type="entry name" value="FADPNR"/>
</dbReference>
<dbReference type="Pfam" id="PF02852">
    <property type="entry name" value="Pyr_redox_dim"/>
    <property type="match status" value="1"/>
</dbReference>
<evidence type="ECO:0000313" key="15">
    <source>
        <dbReference type="Proteomes" id="UP000664632"/>
    </source>
</evidence>
<keyword evidence="7" id="KW-0558">Oxidation</keyword>
<proteinExistence type="inferred from homology"/>
<dbReference type="Pfam" id="PF07992">
    <property type="entry name" value="Pyr_redox_2"/>
    <property type="match status" value="1"/>
</dbReference>
<dbReference type="EMBL" id="JAFLWD010000008">
    <property type="protein sequence ID" value="MBO0439385.1"/>
    <property type="molecule type" value="Genomic_DNA"/>
</dbReference>
<sequence>MKKIVIVGGNHGGIAAANTIVDHSDNKVTIFEKSNRISYLGCGSALWLGEQIDEPESLFYTSKEGLQQKGIEVNLETVVEKIDFEQKLVFVSNVHKRWQESYDELILATGSIPILPSLPGIKSKNIQFIKSFDEAVYANQILEDESIKNIAVVGAGYIGVEMAEACKRRGKNVRLFDAASTCLSGYYDKEFSDMMAKNMEERGVKGQFNEKISEFKSNESGHVEKLVTDKGEYAIDFVFLAVGFKPNNLLGKEQLALFKNGAYLVDRCQQTSQKHVYAIGDCSTILNNTTGETDYIALATNAVRSGVVAGSNACGIPIETAGVQGSNGISIFGLNLFSTGWTYKNARQQNPDAAYVEHQDYQKPLFMKSENEPVTLRIVYDKKTRRILGAQLASRLDVSAMTHVFSLAIQEQLSIDKLKLLDIFFLPHFNTPYNYLTMAALKA</sequence>